<keyword evidence="1" id="KW-0472">Membrane</keyword>
<dbReference type="EMBL" id="JBHPBY010000041">
    <property type="protein sequence ID" value="MFC1849488.1"/>
    <property type="molecule type" value="Genomic_DNA"/>
</dbReference>
<evidence type="ECO:0000256" key="1">
    <source>
        <dbReference type="SAM" id="Phobius"/>
    </source>
</evidence>
<accession>A0ABV6YTH9</accession>
<gene>
    <name evidence="2" type="ORF">ACFL27_04685</name>
</gene>
<keyword evidence="3" id="KW-1185">Reference proteome</keyword>
<keyword evidence="1" id="KW-1133">Transmembrane helix</keyword>
<keyword evidence="1" id="KW-0812">Transmembrane</keyword>
<evidence type="ECO:0000313" key="3">
    <source>
        <dbReference type="Proteomes" id="UP001594351"/>
    </source>
</evidence>
<protein>
    <submittedName>
        <fullName evidence="2">Uncharacterized protein</fullName>
    </submittedName>
</protein>
<proteinExistence type="predicted"/>
<feature type="transmembrane region" description="Helical" evidence="1">
    <location>
        <begin position="12"/>
        <end position="33"/>
    </location>
</feature>
<evidence type="ECO:0000313" key="2">
    <source>
        <dbReference type="EMBL" id="MFC1849488.1"/>
    </source>
</evidence>
<organism evidence="2 3">
    <name type="scientific">candidate division CSSED10-310 bacterium</name>
    <dbReference type="NCBI Taxonomy" id="2855610"/>
    <lineage>
        <taxon>Bacteria</taxon>
        <taxon>Bacteria division CSSED10-310</taxon>
    </lineage>
</organism>
<name>A0ABV6YTH9_UNCC1</name>
<sequence length="44" mass="5364">MRDTFIDEVSMIVALVYLSYSYWLRMPIVKIWASVVAKKNRWRQ</sequence>
<dbReference type="Proteomes" id="UP001594351">
    <property type="component" value="Unassembled WGS sequence"/>
</dbReference>
<reference evidence="2 3" key="1">
    <citation type="submission" date="2024-09" db="EMBL/GenBank/DDBJ databases">
        <title>Laminarin stimulates single cell rates of sulfate reduction while oxygen inhibits transcriptomic activity in coastal marine sediment.</title>
        <authorList>
            <person name="Lindsay M."/>
            <person name="Orcutt B."/>
            <person name="Emerson D."/>
            <person name="Stepanauskas R."/>
            <person name="D'Angelo T."/>
        </authorList>
    </citation>
    <scope>NUCLEOTIDE SEQUENCE [LARGE SCALE GENOMIC DNA]</scope>
    <source>
        <strain evidence="2">SAG AM-311-K15</strain>
    </source>
</reference>
<comment type="caution">
    <text evidence="2">The sequence shown here is derived from an EMBL/GenBank/DDBJ whole genome shotgun (WGS) entry which is preliminary data.</text>
</comment>